<dbReference type="STRING" id="1220188.A0A4S3J3D8"/>
<feature type="region of interest" description="Disordered" evidence="1">
    <location>
        <begin position="79"/>
        <end position="113"/>
    </location>
</feature>
<proteinExistence type="predicted"/>
<sequence length="324" mass="36086">MAVPPAGDPNNTPKTPENSAREKEVRKLIDSLKEIINHQTRVIESARTEIQEVRTEQRELKDQNIELQEEIQALREQIEAQPASRHPPKTWAEVTSGTPRGPSVTTPQPRKEPNCVRISTQRTLDTEDSDENRFTRYLPTESANTHIRMALLSSETTKDVQVAGVGTTKTGYIIRFKDAQSADTARNNTEWLGELGNDTKLVKPRFGIVVHRTPTADFDVEGNKTQGIEKVMEENDLAARGYQVEDIAWLRRTDKPQGNWGTMGIWLNTAEAAEWVINNGLLVGQRYIGNTATWRGRARSRQDAVTARAPTNSGTAPQGSGPNA</sequence>
<feature type="region of interest" description="Disordered" evidence="1">
    <location>
        <begin position="298"/>
        <end position="324"/>
    </location>
</feature>
<evidence type="ECO:0000313" key="3">
    <source>
        <dbReference type="Proteomes" id="UP000308092"/>
    </source>
</evidence>
<dbReference type="VEuPathDB" id="FungiDB:EYZ11_012035"/>
<gene>
    <name evidence="2" type="ORF">EYZ11_012035</name>
</gene>
<organism evidence="2 3">
    <name type="scientific">Aspergillus tanneri</name>
    <dbReference type="NCBI Taxonomy" id="1220188"/>
    <lineage>
        <taxon>Eukaryota</taxon>
        <taxon>Fungi</taxon>
        <taxon>Dikarya</taxon>
        <taxon>Ascomycota</taxon>
        <taxon>Pezizomycotina</taxon>
        <taxon>Eurotiomycetes</taxon>
        <taxon>Eurotiomycetidae</taxon>
        <taxon>Eurotiales</taxon>
        <taxon>Aspergillaceae</taxon>
        <taxon>Aspergillus</taxon>
        <taxon>Aspergillus subgen. Circumdati</taxon>
    </lineage>
</organism>
<dbReference type="AlphaFoldDB" id="A0A4S3J3D8"/>
<reference evidence="2 3" key="1">
    <citation type="submission" date="2019-03" db="EMBL/GenBank/DDBJ databases">
        <title>The genome sequence of a newly discovered highly antifungal drug resistant Aspergillus species, Aspergillus tanneri NIH 1004.</title>
        <authorList>
            <person name="Mounaud S."/>
            <person name="Singh I."/>
            <person name="Joardar V."/>
            <person name="Pakala S."/>
            <person name="Pakala S."/>
            <person name="Venepally P."/>
            <person name="Hoover J."/>
            <person name="Nierman W."/>
            <person name="Chung J."/>
            <person name="Losada L."/>
        </authorList>
    </citation>
    <scope>NUCLEOTIDE SEQUENCE [LARGE SCALE GENOMIC DNA]</scope>
    <source>
        <strain evidence="2 3">NIH1004</strain>
    </source>
</reference>
<dbReference type="EMBL" id="SOSA01000827">
    <property type="protein sequence ID" value="THC88517.1"/>
    <property type="molecule type" value="Genomic_DNA"/>
</dbReference>
<comment type="caution">
    <text evidence="2">The sequence shown here is derived from an EMBL/GenBank/DDBJ whole genome shotgun (WGS) entry which is preliminary data.</text>
</comment>
<feature type="region of interest" description="Disordered" evidence="1">
    <location>
        <begin position="1"/>
        <end position="23"/>
    </location>
</feature>
<feature type="compositionally biased region" description="Polar residues" evidence="1">
    <location>
        <begin position="9"/>
        <end position="18"/>
    </location>
</feature>
<evidence type="ECO:0000256" key="1">
    <source>
        <dbReference type="SAM" id="MobiDB-lite"/>
    </source>
</evidence>
<feature type="compositionally biased region" description="Polar residues" evidence="1">
    <location>
        <begin position="309"/>
        <end position="324"/>
    </location>
</feature>
<feature type="compositionally biased region" description="Polar residues" evidence="1">
    <location>
        <begin position="93"/>
        <end position="108"/>
    </location>
</feature>
<evidence type="ECO:0000313" key="2">
    <source>
        <dbReference type="EMBL" id="THC88517.1"/>
    </source>
</evidence>
<protein>
    <submittedName>
        <fullName evidence="2">Uncharacterized protein</fullName>
    </submittedName>
</protein>
<name>A0A4S3J3D8_9EURO</name>
<accession>A0A4S3J3D8</accession>
<keyword evidence="3" id="KW-1185">Reference proteome</keyword>
<dbReference type="Proteomes" id="UP000308092">
    <property type="component" value="Unassembled WGS sequence"/>
</dbReference>